<keyword evidence="4" id="KW-1003">Cell membrane</keyword>
<dbReference type="Pfam" id="PF00512">
    <property type="entry name" value="HisKA"/>
    <property type="match status" value="1"/>
</dbReference>
<dbReference type="EMBL" id="NMVI01000025">
    <property type="protein sequence ID" value="OYN85444.1"/>
    <property type="molecule type" value="Genomic_DNA"/>
</dbReference>
<evidence type="ECO:0000256" key="9">
    <source>
        <dbReference type="ARBA" id="ARBA00022777"/>
    </source>
</evidence>
<dbReference type="InterPro" id="IPR036097">
    <property type="entry name" value="HisK_dim/P_sf"/>
</dbReference>
<dbReference type="PRINTS" id="PR00344">
    <property type="entry name" value="BCTRLSENSOR"/>
</dbReference>
<evidence type="ECO:0000259" key="17">
    <source>
        <dbReference type="PROSITE" id="PS50109"/>
    </source>
</evidence>
<dbReference type="SUPFAM" id="SSF55874">
    <property type="entry name" value="ATPase domain of HSP90 chaperone/DNA topoisomerase II/histidine kinase"/>
    <property type="match status" value="1"/>
</dbReference>
<sequence length="499" mass="54415">MVGGTLVLSTVISLLGGWFLVGQARQGVLEGKERTAVAEATTALDNAQRQLRSSELRTSNVNERLTQLAFDVAAQGHASGQYQVVLEGPVSDIYSGRISPTSVPAGLREEVGTSGGMVMTYTSIDYTDQSAAEPGLVVGGVLVAPGVGRFPVYFIFPLSQEVDTLRVMQQAVITTVALLIVAMTGVAFLISQQVVAPIRRARRAAESLASGHWEDRMEVKGTDDLASLADSMNNMASELHKQITQLEDLSRVQQRFVSDVSHELRTPLTTVRMAAEMMYEGRDELDPMMARCAELLYDELDRFEELLSDLLEISRFDAGAAVLTLEETDLVTVVLAEVAAQEAFAQRQGCELRTHLPASCTAEVDERRVRRILRNLITNAIEHGEQRPIDIRLVATEEAAAIAVRDHGIGFQASQVRQVFVRFWRADPSRARTVGGNGLGLAISMEDALLHGGWLNAWGRPGQGAQFRLTLPRHAGVDLTVSPMPVMPQDLTESVEAKR</sequence>
<keyword evidence="9 19" id="KW-0418">Kinase</keyword>
<accession>A0A255E1M6</accession>
<keyword evidence="12" id="KW-0902">Two-component regulatory system</keyword>
<comment type="subcellular location">
    <subcellularLocation>
        <location evidence="2">Cell membrane</location>
        <topology evidence="2">Multi-pass membrane protein</topology>
    </subcellularLocation>
</comment>
<dbReference type="Gene3D" id="1.10.287.130">
    <property type="match status" value="1"/>
</dbReference>
<keyword evidence="11 16" id="KW-1133">Transmembrane helix</keyword>
<feature type="domain" description="HAMP" evidence="18">
    <location>
        <begin position="192"/>
        <end position="244"/>
    </location>
</feature>
<keyword evidence="10" id="KW-0067">ATP-binding</keyword>
<evidence type="ECO:0000256" key="12">
    <source>
        <dbReference type="ARBA" id="ARBA00023012"/>
    </source>
</evidence>
<dbReference type="Pfam" id="PF02518">
    <property type="entry name" value="HATPase_c"/>
    <property type="match status" value="1"/>
</dbReference>
<dbReference type="InterPro" id="IPR003661">
    <property type="entry name" value="HisK_dim/P_dom"/>
</dbReference>
<evidence type="ECO:0000256" key="2">
    <source>
        <dbReference type="ARBA" id="ARBA00004651"/>
    </source>
</evidence>
<evidence type="ECO:0000259" key="18">
    <source>
        <dbReference type="PROSITE" id="PS50885"/>
    </source>
</evidence>
<gene>
    <name evidence="19" type="ORF">CGZ92_11485</name>
</gene>
<evidence type="ECO:0000256" key="10">
    <source>
        <dbReference type="ARBA" id="ARBA00022840"/>
    </source>
</evidence>
<keyword evidence="8" id="KW-0547">Nucleotide-binding</keyword>
<dbReference type="InterPro" id="IPR003660">
    <property type="entry name" value="HAMP_dom"/>
</dbReference>
<evidence type="ECO:0000256" key="1">
    <source>
        <dbReference type="ARBA" id="ARBA00000085"/>
    </source>
</evidence>
<keyword evidence="7 16" id="KW-0812">Transmembrane</keyword>
<evidence type="ECO:0000256" key="11">
    <source>
        <dbReference type="ARBA" id="ARBA00022989"/>
    </source>
</evidence>
<keyword evidence="13 16" id="KW-0472">Membrane</keyword>
<evidence type="ECO:0000256" key="8">
    <source>
        <dbReference type="ARBA" id="ARBA00022741"/>
    </source>
</evidence>
<dbReference type="SUPFAM" id="SSF47384">
    <property type="entry name" value="Homodimeric domain of signal transducing histidine kinase"/>
    <property type="match status" value="1"/>
</dbReference>
<dbReference type="SUPFAM" id="SSF158472">
    <property type="entry name" value="HAMP domain-like"/>
    <property type="match status" value="1"/>
</dbReference>
<dbReference type="PANTHER" id="PTHR43547">
    <property type="entry name" value="TWO-COMPONENT HISTIDINE KINASE"/>
    <property type="match status" value="1"/>
</dbReference>
<proteinExistence type="predicted"/>
<dbReference type="EC" id="2.7.13.3" evidence="3"/>
<evidence type="ECO:0000256" key="3">
    <source>
        <dbReference type="ARBA" id="ARBA00012438"/>
    </source>
</evidence>
<dbReference type="GO" id="GO:0000155">
    <property type="term" value="F:phosphorelay sensor kinase activity"/>
    <property type="evidence" value="ECO:0007669"/>
    <property type="project" value="InterPro"/>
</dbReference>
<keyword evidence="5" id="KW-0597">Phosphoprotein</keyword>
<comment type="caution">
    <text evidence="19">The sequence shown here is derived from an EMBL/GenBank/DDBJ whole genome shotgun (WGS) entry which is preliminary data.</text>
</comment>
<feature type="transmembrane region" description="Helical" evidence="16">
    <location>
        <begin position="6"/>
        <end position="24"/>
    </location>
</feature>
<dbReference type="Proteomes" id="UP000216533">
    <property type="component" value="Unassembled WGS sequence"/>
</dbReference>
<dbReference type="InterPro" id="IPR036890">
    <property type="entry name" value="HATPase_C_sf"/>
</dbReference>
<dbReference type="InterPro" id="IPR003594">
    <property type="entry name" value="HATPase_dom"/>
</dbReference>
<dbReference type="PROSITE" id="PS50885">
    <property type="entry name" value="HAMP"/>
    <property type="match status" value="1"/>
</dbReference>
<evidence type="ECO:0000313" key="20">
    <source>
        <dbReference type="Proteomes" id="UP000216533"/>
    </source>
</evidence>
<dbReference type="FunFam" id="1.10.287.130:FF:000010">
    <property type="entry name" value="Two-component sensor histidine kinase"/>
    <property type="match status" value="1"/>
</dbReference>
<evidence type="ECO:0000256" key="6">
    <source>
        <dbReference type="ARBA" id="ARBA00022679"/>
    </source>
</evidence>
<dbReference type="PANTHER" id="PTHR43547:SF2">
    <property type="entry name" value="HYBRID SIGNAL TRANSDUCTION HISTIDINE KINASE C"/>
    <property type="match status" value="1"/>
</dbReference>
<evidence type="ECO:0000256" key="7">
    <source>
        <dbReference type="ARBA" id="ARBA00022692"/>
    </source>
</evidence>
<keyword evidence="15" id="KW-0175">Coiled coil</keyword>
<dbReference type="GO" id="GO:0005524">
    <property type="term" value="F:ATP binding"/>
    <property type="evidence" value="ECO:0007669"/>
    <property type="project" value="UniProtKB-KW"/>
</dbReference>
<dbReference type="SMART" id="SM00304">
    <property type="entry name" value="HAMP"/>
    <property type="match status" value="1"/>
</dbReference>
<dbReference type="SMART" id="SM00387">
    <property type="entry name" value="HATPase_c"/>
    <property type="match status" value="1"/>
</dbReference>
<dbReference type="InterPro" id="IPR005467">
    <property type="entry name" value="His_kinase_dom"/>
</dbReference>
<dbReference type="AlphaFoldDB" id="A0A255E1M6"/>
<dbReference type="Gene3D" id="3.30.565.10">
    <property type="entry name" value="Histidine kinase-like ATPase, C-terminal domain"/>
    <property type="match status" value="1"/>
</dbReference>
<reference evidence="19 20" key="1">
    <citation type="submission" date="2017-07" db="EMBL/GenBank/DDBJ databases">
        <title>Draft whole genome sequences of clinical Proprionibacteriaceae strains.</title>
        <authorList>
            <person name="Bernier A.-M."/>
            <person name="Bernard K."/>
            <person name="Domingo M.-C."/>
        </authorList>
    </citation>
    <scope>NUCLEOTIDE SEQUENCE [LARGE SCALE GENOMIC DNA]</scope>
    <source>
        <strain evidence="19 20">NML 160184</strain>
    </source>
</reference>
<feature type="domain" description="Histidine kinase" evidence="17">
    <location>
        <begin position="259"/>
        <end position="475"/>
    </location>
</feature>
<keyword evidence="6" id="KW-0808">Transferase</keyword>
<dbReference type="Pfam" id="PF00672">
    <property type="entry name" value="HAMP"/>
    <property type="match status" value="1"/>
</dbReference>
<evidence type="ECO:0000313" key="19">
    <source>
        <dbReference type="EMBL" id="OYN85444.1"/>
    </source>
</evidence>
<dbReference type="GO" id="GO:0005886">
    <property type="term" value="C:plasma membrane"/>
    <property type="evidence" value="ECO:0007669"/>
    <property type="project" value="UniProtKB-SubCell"/>
</dbReference>
<evidence type="ECO:0000256" key="5">
    <source>
        <dbReference type="ARBA" id="ARBA00022553"/>
    </source>
</evidence>
<feature type="transmembrane region" description="Helical" evidence="16">
    <location>
        <begin position="168"/>
        <end position="190"/>
    </location>
</feature>
<comment type="catalytic activity">
    <reaction evidence="1">
        <text>ATP + protein L-histidine = ADP + protein N-phospho-L-histidine.</text>
        <dbReference type="EC" id="2.7.13.3"/>
    </reaction>
</comment>
<dbReference type="InterPro" id="IPR047669">
    <property type="entry name" value="MtrAB_MtrB"/>
</dbReference>
<evidence type="ECO:0000256" key="4">
    <source>
        <dbReference type="ARBA" id="ARBA00022475"/>
    </source>
</evidence>
<evidence type="ECO:0000256" key="13">
    <source>
        <dbReference type="ARBA" id="ARBA00023136"/>
    </source>
</evidence>
<evidence type="ECO:0000256" key="14">
    <source>
        <dbReference type="ARBA" id="ARBA00035305"/>
    </source>
</evidence>
<dbReference type="FunFam" id="3.30.565.10:FF:000013">
    <property type="entry name" value="Two-component sensor histidine kinase"/>
    <property type="match status" value="1"/>
</dbReference>
<dbReference type="CDD" id="cd06225">
    <property type="entry name" value="HAMP"/>
    <property type="match status" value="1"/>
</dbReference>
<dbReference type="Gene3D" id="6.10.340.10">
    <property type="match status" value="1"/>
</dbReference>
<dbReference type="NCBIfam" id="NF040691">
    <property type="entry name" value="MtrAB_MtrB"/>
    <property type="match status" value="1"/>
</dbReference>
<name>A0A255E1M6_9ACTN</name>
<dbReference type="CDD" id="cd00082">
    <property type="entry name" value="HisKA"/>
    <property type="match status" value="1"/>
</dbReference>
<feature type="transmembrane region" description="Helical" evidence="16">
    <location>
        <begin position="136"/>
        <end position="156"/>
    </location>
</feature>
<organism evidence="19 20">
    <name type="scientific">Parenemella sanctibonifatiensis</name>
    <dbReference type="NCBI Taxonomy" id="2016505"/>
    <lineage>
        <taxon>Bacteria</taxon>
        <taxon>Bacillati</taxon>
        <taxon>Actinomycetota</taxon>
        <taxon>Actinomycetes</taxon>
        <taxon>Propionibacteriales</taxon>
        <taxon>Propionibacteriaceae</taxon>
        <taxon>Parenemella</taxon>
    </lineage>
</organism>
<dbReference type="CDD" id="cd00075">
    <property type="entry name" value="HATPase"/>
    <property type="match status" value="1"/>
</dbReference>
<evidence type="ECO:0000256" key="15">
    <source>
        <dbReference type="SAM" id="Coils"/>
    </source>
</evidence>
<dbReference type="PROSITE" id="PS50109">
    <property type="entry name" value="HIS_KIN"/>
    <property type="match status" value="1"/>
</dbReference>
<feature type="coiled-coil region" evidence="15">
    <location>
        <begin position="37"/>
        <end position="64"/>
    </location>
</feature>
<evidence type="ECO:0000256" key="16">
    <source>
        <dbReference type="SAM" id="Phobius"/>
    </source>
</evidence>
<dbReference type="InterPro" id="IPR004358">
    <property type="entry name" value="Sig_transdc_His_kin-like_C"/>
</dbReference>
<dbReference type="SMART" id="SM00388">
    <property type="entry name" value="HisKA"/>
    <property type="match status" value="1"/>
</dbReference>
<protein>
    <recommendedName>
        <fullName evidence="14">Sensor histidine kinase MtrB</fullName>
        <ecNumber evidence="3">2.7.13.3</ecNumber>
    </recommendedName>
</protein>